<evidence type="ECO:0000313" key="2">
    <source>
        <dbReference type="Proteomes" id="UP000263833"/>
    </source>
</evidence>
<reference evidence="2" key="1">
    <citation type="submission" date="2018-08" db="EMBL/GenBank/DDBJ databases">
        <authorList>
            <person name="Kim S.-J."/>
            <person name="Jung G.-Y."/>
        </authorList>
    </citation>
    <scope>NUCLEOTIDE SEQUENCE [LARGE SCALE GENOMIC DNA]</scope>
    <source>
        <strain evidence="2">GY_G</strain>
    </source>
</reference>
<proteinExistence type="predicted"/>
<comment type="caution">
    <text evidence="1">The sequence shown here is derived from an EMBL/GenBank/DDBJ whole genome shotgun (WGS) entry which is preliminary data.</text>
</comment>
<evidence type="ECO:0008006" key="3">
    <source>
        <dbReference type="Google" id="ProtNLM"/>
    </source>
</evidence>
<accession>A0A371BFM4</accession>
<keyword evidence="2" id="KW-1185">Reference proteome</keyword>
<dbReference type="OrthoDB" id="7570121at2"/>
<dbReference type="AlphaFoldDB" id="A0A371BFM4"/>
<gene>
    <name evidence="1" type="ORF">DXH95_02965</name>
</gene>
<name>A0A371BFM4_9SPHN</name>
<dbReference type="Proteomes" id="UP000263833">
    <property type="component" value="Unassembled WGS sequence"/>
</dbReference>
<dbReference type="EMBL" id="QRGP01000001">
    <property type="protein sequence ID" value="RDV06402.1"/>
    <property type="molecule type" value="Genomic_DNA"/>
</dbReference>
<evidence type="ECO:0000313" key="1">
    <source>
        <dbReference type="EMBL" id="RDV06402.1"/>
    </source>
</evidence>
<protein>
    <recommendedName>
        <fullName evidence="3">Phage regulatory protein CII (CP76)</fullName>
    </recommendedName>
</protein>
<dbReference type="RefSeq" id="WP_115547955.1">
    <property type="nucleotide sequence ID" value="NZ_QRGP01000001.1"/>
</dbReference>
<organism evidence="1 2">
    <name type="scientific">Sphingorhabdus pulchriflava</name>
    <dbReference type="NCBI Taxonomy" id="2292257"/>
    <lineage>
        <taxon>Bacteria</taxon>
        <taxon>Pseudomonadati</taxon>
        <taxon>Pseudomonadota</taxon>
        <taxon>Alphaproteobacteria</taxon>
        <taxon>Sphingomonadales</taxon>
        <taxon>Sphingomonadaceae</taxon>
        <taxon>Sphingorhabdus</taxon>
    </lineage>
</organism>
<sequence length="187" mass="19740">MSTARDINLSPSQLALKLATREAFKAAGGQDFCASELGCAQSRLSDYASPNTGDFISIDKVLMVEALGAGKAGHPHITRALARASGGEFLDRSADDGEAEALDVHLPRFAAEAGDLIRHLAQGVALKGRLTTPQLHELNRQVVETLDALLALYGDLNDVPAGTLVSRQLEMPLAAAALIPIRRTDSS</sequence>